<dbReference type="EMBL" id="QVLV01000020">
    <property type="protein sequence ID" value="RGE56822.1"/>
    <property type="molecule type" value="Genomic_DNA"/>
</dbReference>
<dbReference type="Pfam" id="PF01966">
    <property type="entry name" value="HD"/>
    <property type="match status" value="1"/>
</dbReference>
<dbReference type="SMART" id="SM00471">
    <property type="entry name" value="HDc"/>
    <property type="match status" value="1"/>
</dbReference>
<evidence type="ECO:0000313" key="2">
    <source>
        <dbReference type="EMBL" id="RGE56822.1"/>
    </source>
</evidence>
<evidence type="ECO:0000313" key="3">
    <source>
        <dbReference type="Proteomes" id="UP000260812"/>
    </source>
</evidence>
<dbReference type="InterPro" id="IPR006675">
    <property type="entry name" value="HDIG_dom"/>
</dbReference>
<feature type="domain" description="HD/PDEase" evidence="1">
    <location>
        <begin position="18"/>
        <end position="148"/>
    </location>
</feature>
<proteinExistence type="predicted"/>
<keyword evidence="3" id="KW-1185">Reference proteome</keyword>
<accession>A0A3E3HYD2</accession>
<dbReference type="AlphaFoldDB" id="A0A3E3HYD2"/>
<dbReference type="Proteomes" id="UP000260812">
    <property type="component" value="Unassembled WGS sequence"/>
</dbReference>
<gene>
    <name evidence="2" type="ORF">DXC51_21915</name>
</gene>
<dbReference type="GeneID" id="97989445"/>
<reference evidence="2" key="1">
    <citation type="submission" date="2018-08" db="EMBL/GenBank/DDBJ databases">
        <title>A genome reference for cultivated species of the human gut microbiota.</title>
        <authorList>
            <person name="Zou Y."/>
            <person name="Xue W."/>
            <person name="Luo G."/>
        </authorList>
    </citation>
    <scope>NUCLEOTIDE SEQUENCE [LARGE SCALE GENOMIC DNA]</scope>
    <source>
        <strain evidence="2">TF05-5AC</strain>
    </source>
</reference>
<dbReference type="SUPFAM" id="SSF109604">
    <property type="entry name" value="HD-domain/PDEase-like"/>
    <property type="match status" value="1"/>
</dbReference>
<sequence length="188" mass="21654">MAGRKDAEHLLEKAGEQNPGPWIAHSRNVAVLAERIAAEAGMDVSRAYVFGLLHDIGRQYGPMQARHALEGYRFLMEQGHPEEARICMTHTFQYQNPEAVYDSWDCSEEELDWVRRYLSQITYDDYDRLIQLCDALSLADGYCIAEKKMVSSILKFGWKDTTEAKWKAILCLKDYFDNKINGDVYALF</sequence>
<evidence type="ECO:0000259" key="1">
    <source>
        <dbReference type="SMART" id="SM00471"/>
    </source>
</evidence>
<comment type="caution">
    <text evidence="2">The sequence shown here is derived from an EMBL/GenBank/DDBJ whole genome shotgun (WGS) entry which is preliminary data.</text>
</comment>
<dbReference type="Gene3D" id="1.10.3210.10">
    <property type="entry name" value="Hypothetical protein af1432"/>
    <property type="match status" value="1"/>
</dbReference>
<dbReference type="NCBIfam" id="TIGR00277">
    <property type="entry name" value="HDIG"/>
    <property type="match status" value="1"/>
</dbReference>
<dbReference type="RefSeq" id="WP_117545450.1">
    <property type="nucleotide sequence ID" value="NZ_JBKUNB010000032.1"/>
</dbReference>
<dbReference type="CDD" id="cd00077">
    <property type="entry name" value="HDc"/>
    <property type="match status" value="1"/>
</dbReference>
<protein>
    <submittedName>
        <fullName evidence="2">HD domain-containing protein</fullName>
    </submittedName>
</protein>
<name>A0A3E3HYD2_9FIRM</name>
<dbReference type="InterPro" id="IPR006674">
    <property type="entry name" value="HD_domain"/>
</dbReference>
<organism evidence="2 3">
    <name type="scientific">Eisenbergiella massiliensis</name>
    <dbReference type="NCBI Taxonomy" id="1720294"/>
    <lineage>
        <taxon>Bacteria</taxon>
        <taxon>Bacillati</taxon>
        <taxon>Bacillota</taxon>
        <taxon>Clostridia</taxon>
        <taxon>Lachnospirales</taxon>
        <taxon>Lachnospiraceae</taxon>
        <taxon>Eisenbergiella</taxon>
    </lineage>
</organism>
<dbReference type="InterPro" id="IPR003607">
    <property type="entry name" value="HD/PDEase_dom"/>
</dbReference>